<sequence>MPRCSSPSRCWAPACSATPAPGIWIAGTMQVLDVRHFELFLEAYWDRTLENEDLGDHFVDEEVAAAAYAIFNFKRITSPSAACVLNTQSWIRKREDLQPMAHGTTYADAVNSNLKPTRVRTCAEASIPRSRLEPLSAVAVLT</sequence>
<organism evidence="1">
    <name type="scientific">Arundo donax</name>
    <name type="common">Giant reed</name>
    <name type="synonym">Donax arundinaceus</name>
    <dbReference type="NCBI Taxonomy" id="35708"/>
    <lineage>
        <taxon>Eukaryota</taxon>
        <taxon>Viridiplantae</taxon>
        <taxon>Streptophyta</taxon>
        <taxon>Embryophyta</taxon>
        <taxon>Tracheophyta</taxon>
        <taxon>Spermatophyta</taxon>
        <taxon>Magnoliopsida</taxon>
        <taxon>Liliopsida</taxon>
        <taxon>Poales</taxon>
        <taxon>Poaceae</taxon>
        <taxon>PACMAD clade</taxon>
        <taxon>Arundinoideae</taxon>
        <taxon>Arundineae</taxon>
        <taxon>Arundo</taxon>
    </lineage>
</organism>
<dbReference type="EMBL" id="GBRH01176607">
    <property type="protein sequence ID" value="JAE21289.1"/>
    <property type="molecule type" value="Transcribed_RNA"/>
</dbReference>
<dbReference type="PANTHER" id="PTHR47149">
    <property type="entry name" value="F-BOX PROTEIN RMF"/>
    <property type="match status" value="1"/>
</dbReference>
<protein>
    <submittedName>
        <fullName evidence="1">Uncharacterized protein</fullName>
    </submittedName>
</protein>
<evidence type="ECO:0000313" key="1">
    <source>
        <dbReference type="EMBL" id="JAE21289.1"/>
    </source>
</evidence>
<name>A0A0A9GCX1_ARUDO</name>
<dbReference type="PANTHER" id="PTHR47149:SF1">
    <property type="entry name" value="F-BOX PROTEIN RMF"/>
    <property type="match status" value="1"/>
</dbReference>
<accession>A0A0A9GCX1</accession>
<dbReference type="GO" id="GO:0061458">
    <property type="term" value="P:reproductive system development"/>
    <property type="evidence" value="ECO:0007669"/>
    <property type="project" value="TreeGrafter"/>
</dbReference>
<reference evidence="1" key="2">
    <citation type="journal article" date="2015" name="Data Brief">
        <title>Shoot transcriptome of the giant reed, Arundo donax.</title>
        <authorList>
            <person name="Barrero R.A."/>
            <person name="Guerrero F.D."/>
            <person name="Moolhuijzen P."/>
            <person name="Goolsby J.A."/>
            <person name="Tidwell J."/>
            <person name="Bellgard S.E."/>
            <person name="Bellgard M.I."/>
        </authorList>
    </citation>
    <scope>NUCLEOTIDE SEQUENCE</scope>
    <source>
        <tissue evidence="1">Shoot tissue taken approximately 20 cm above the soil surface</tissue>
    </source>
</reference>
<reference evidence="1" key="1">
    <citation type="submission" date="2014-09" db="EMBL/GenBank/DDBJ databases">
        <authorList>
            <person name="Magalhaes I.L.F."/>
            <person name="Oliveira U."/>
            <person name="Santos F.R."/>
            <person name="Vidigal T.H.D.A."/>
            <person name="Brescovit A.D."/>
            <person name="Santos A.J."/>
        </authorList>
    </citation>
    <scope>NUCLEOTIDE SEQUENCE</scope>
    <source>
        <tissue evidence="1">Shoot tissue taken approximately 20 cm above the soil surface</tissue>
    </source>
</reference>
<proteinExistence type="predicted"/>
<dbReference type="GO" id="GO:0005634">
    <property type="term" value="C:nucleus"/>
    <property type="evidence" value="ECO:0007669"/>
    <property type="project" value="TreeGrafter"/>
</dbReference>
<dbReference type="AlphaFoldDB" id="A0A0A9GCX1"/>